<name>A0A0J8B6V4_BETVV</name>
<evidence type="ECO:0000313" key="3">
    <source>
        <dbReference type="Proteomes" id="UP000035740"/>
    </source>
</evidence>
<evidence type="ECO:0000256" key="1">
    <source>
        <dbReference type="SAM" id="MobiDB-lite"/>
    </source>
</evidence>
<sequence>MASITTSHEEAGTSNSTQSINIASLNLSTPPKRSTNITPCGEHERRLDG</sequence>
<proteinExistence type="predicted"/>
<reference evidence="2 3" key="1">
    <citation type="journal article" date="2014" name="Nature">
        <title>The genome of the recently domesticated crop plant sugar beet (Beta vulgaris).</title>
        <authorList>
            <person name="Dohm J.C."/>
            <person name="Minoche A.E."/>
            <person name="Holtgrawe D."/>
            <person name="Capella-Gutierrez S."/>
            <person name="Zakrzewski F."/>
            <person name="Tafer H."/>
            <person name="Rupp O."/>
            <person name="Sorensen T.R."/>
            <person name="Stracke R."/>
            <person name="Reinhardt R."/>
            <person name="Goesmann A."/>
            <person name="Kraft T."/>
            <person name="Schulz B."/>
            <person name="Stadler P.F."/>
            <person name="Schmidt T."/>
            <person name="Gabaldon T."/>
            <person name="Lehrach H."/>
            <person name="Weisshaar B."/>
            <person name="Himmelbauer H."/>
        </authorList>
    </citation>
    <scope>NUCLEOTIDE SEQUENCE [LARGE SCALE GENOMIC DNA]</scope>
    <source>
        <tissue evidence="2">Taproot</tissue>
    </source>
</reference>
<dbReference type="Gramene" id="KMS96989">
    <property type="protein sequence ID" value="KMS96989"/>
    <property type="gene ID" value="BVRB_7g179710"/>
</dbReference>
<dbReference type="Proteomes" id="UP000035740">
    <property type="component" value="Unassembled WGS sequence"/>
</dbReference>
<evidence type="ECO:0000313" key="2">
    <source>
        <dbReference type="EMBL" id="KMS96989.1"/>
    </source>
</evidence>
<feature type="compositionally biased region" description="Polar residues" evidence="1">
    <location>
        <begin position="1"/>
        <end position="38"/>
    </location>
</feature>
<gene>
    <name evidence="2" type="ORF">BVRB_7g179710</name>
</gene>
<dbReference type="AlphaFoldDB" id="A0A0J8B6V4"/>
<accession>A0A0J8B6V4</accession>
<organism evidence="2 3">
    <name type="scientific">Beta vulgaris subsp. vulgaris</name>
    <name type="common">Beet</name>
    <dbReference type="NCBI Taxonomy" id="3555"/>
    <lineage>
        <taxon>Eukaryota</taxon>
        <taxon>Viridiplantae</taxon>
        <taxon>Streptophyta</taxon>
        <taxon>Embryophyta</taxon>
        <taxon>Tracheophyta</taxon>
        <taxon>Spermatophyta</taxon>
        <taxon>Magnoliopsida</taxon>
        <taxon>eudicotyledons</taxon>
        <taxon>Gunneridae</taxon>
        <taxon>Pentapetalae</taxon>
        <taxon>Caryophyllales</taxon>
        <taxon>Chenopodiaceae</taxon>
        <taxon>Betoideae</taxon>
        <taxon>Beta</taxon>
    </lineage>
</organism>
<feature type="region of interest" description="Disordered" evidence="1">
    <location>
        <begin position="1"/>
        <end position="49"/>
    </location>
</feature>
<keyword evidence="3" id="KW-1185">Reference proteome</keyword>
<dbReference type="EMBL" id="KQ090346">
    <property type="protein sequence ID" value="KMS96989.1"/>
    <property type="molecule type" value="Genomic_DNA"/>
</dbReference>
<protein>
    <submittedName>
        <fullName evidence="2">Uncharacterized protein</fullName>
    </submittedName>
</protein>